<protein>
    <submittedName>
        <fullName evidence="3">Phage shock protein A</fullName>
    </submittedName>
</protein>
<proteinExistence type="inferred from homology"/>
<dbReference type="Pfam" id="PF04012">
    <property type="entry name" value="PspA_IM30"/>
    <property type="match status" value="1"/>
</dbReference>
<dbReference type="RefSeq" id="WP_307279188.1">
    <property type="nucleotide sequence ID" value="NZ_JAUSVX010000012.1"/>
</dbReference>
<dbReference type="EMBL" id="JAUSVX010000012">
    <property type="protein sequence ID" value="MDQ0472402.1"/>
    <property type="molecule type" value="Genomic_DNA"/>
</dbReference>
<accession>A0ABU0JDN8</accession>
<evidence type="ECO:0000256" key="2">
    <source>
        <dbReference type="SAM" id="Coils"/>
    </source>
</evidence>
<evidence type="ECO:0000313" key="4">
    <source>
        <dbReference type="Proteomes" id="UP001242480"/>
    </source>
</evidence>
<feature type="coiled-coil region" evidence="2">
    <location>
        <begin position="40"/>
        <end position="74"/>
    </location>
</feature>
<reference evidence="3 4" key="1">
    <citation type="submission" date="2023-07" db="EMBL/GenBank/DDBJ databases">
        <title>Genomic Encyclopedia of Type Strains, Phase IV (KMG-IV): sequencing the most valuable type-strain genomes for metagenomic binning, comparative biology and taxonomic classification.</title>
        <authorList>
            <person name="Goeker M."/>
        </authorList>
    </citation>
    <scope>NUCLEOTIDE SEQUENCE [LARGE SCALE GENOMIC DNA]</scope>
    <source>
        <strain evidence="3 4">DSM 19619</strain>
    </source>
</reference>
<dbReference type="Proteomes" id="UP001242480">
    <property type="component" value="Unassembled WGS sequence"/>
</dbReference>
<sequence length="242" mass="26295">MSILERIADLFQAKTHKLLSRLEDPNETLDLSYERMLTGLQETRRHLADVVTERTSLERQIAAGRAEAERAENDARLAIRSDREDLARAALAHKQAALAKLDTLAQARNAIAAQADKLIEYQSKLEARIEQFRNQKEVMKSTYAAAQAQVRVTESLTGIGSDLGNVGGALQRAQDKVEGMQARAGAMEGMLEAGILTDPLDPRSATDHELDKLRATGAIDADMARLKAELGGETGGKALPAP</sequence>
<dbReference type="PANTHER" id="PTHR31088:SF6">
    <property type="entry name" value="PHAGE SHOCK PROTEIN A"/>
    <property type="match status" value="1"/>
</dbReference>
<name>A0ABU0JDN8_9HYPH</name>
<comment type="similarity">
    <text evidence="1">Belongs to the PspA/Vipp/IM30 family.</text>
</comment>
<keyword evidence="4" id="KW-1185">Reference proteome</keyword>
<keyword evidence="2" id="KW-0175">Coiled coil</keyword>
<gene>
    <name evidence="3" type="ORF">QO011_005431</name>
</gene>
<dbReference type="InterPro" id="IPR007157">
    <property type="entry name" value="PspA_VIPP1"/>
</dbReference>
<organism evidence="3 4">
    <name type="scientific">Labrys wisconsinensis</name>
    <dbReference type="NCBI Taxonomy" id="425677"/>
    <lineage>
        <taxon>Bacteria</taxon>
        <taxon>Pseudomonadati</taxon>
        <taxon>Pseudomonadota</taxon>
        <taxon>Alphaproteobacteria</taxon>
        <taxon>Hyphomicrobiales</taxon>
        <taxon>Xanthobacteraceae</taxon>
        <taxon>Labrys</taxon>
    </lineage>
</organism>
<comment type="caution">
    <text evidence="3">The sequence shown here is derived from an EMBL/GenBank/DDBJ whole genome shotgun (WGS) entry which is preliminary data.</text>
</comment>
<feature type="coiled-coil region" evidence="2">
    <location>
        <begin position="104"/>
        <end position="149"/>
    </location>
</feature>
<evidence type="ECO:0000313" key="3">
    <source>
        <dbReference type="EMBL" id="MDQ0472402.1"/>
    </source>
</evidence>
<dbReference type="PANTHER" id="PTHR31088">
    <property type="entry name" value="MEMBRANE-ASSOCIATED PROTEIN VIPP1, CHLOROPLASTIC"/>
    <property type="match status" value="1"/>
</dbReference>
<evidence type="ECO:0000256" key="1">
    <source>
        <dbReference type="ARBA" id="ARBA00043985"/>
    </source>
</evidence>